<evidence type="ECO:0000313" key="2">
    <source>
        <dbReference type="Proteomes" id="UP001596174"/>
    </source>
</evidence>
<reference evidence="2" key="1">
    <citation type="journal article" date="2019" name="Int. J. Syst. Evol. Microbiol.">
        <title>The Global Catalogue of Microorganisms (GCM) 10K type strain sequencing project: providing services to taxonomists for standard genome sequencing and annotation.</title>
        <authorList>
            <consortium name="The Broad Institute Genomics Platform"/>
            <consortium name="The Broad Institute Genome Sequencing Center for Infectious Disease"/>
            <person name="Wu L."/>
            <person name="Ma J."/>
        </authorList>
    </citation>
    <scope>NUCLEOTIDE SEQUENCE [LARGE SCALE GENOMIC DNA]</scope>
    <source>
        <strain evidence="2">JCM 4816</strain>
    </source>
</reference>
<proteinExistence type="predicted"/>
<gene>
    <name evidence="1" type="ORF">ACFP3V_30615</name>
</gene>
<protein>
    <submittedName>
        <fullName evidence="1">Uncharacterized protein</fullName>
    </submittedName>
</protein>
<keyword evidence="2" id="KW-1185">Reference proteome</keyword>
<evidence type="ECO:0000313" key="1">
    <source>
        <dbReference type="EMBL" id="MFC5911547.1"/>
    </source>
</evidence>
<dbReference type="Proteomes" id="UP001596174">
    <property type="component" value="Unassembled WGS sequence"/>
</dbReference>
<dbReference type="RefSeq" id="WP_380590705.1">
    <property type="nucleotide sequence ID" value="NZ_JBHSQJ010000176.1"/>
</dbReference>
<accession>A0ABW1GCA7</accession>
<dbReference type="EMBL" id="JBHSQJ010000176">
    <property type="protein sequence ID" value="MFC5911547.1"/>
    <property type="molecule type" value="Genomic_DNA"/>
</dbReference>
<sequence length="125" mass="13348">MTGHGEQAVAALERAYTAYEATGELGRAMRCAFWLQNSLGFSGLVARAAGWSLRAARLIGDRTTCAERGYLLVADIRRPFEAGDFQGAADAARRALDLHVAERIAARDDLGTRTGGATRPVPVEA</sequence>
<name>A0ABW1GCA7_9ACTN</name>
<comment type="caution">
    <text evidence="1">The sequence shown here is derived from an EMBL/GenBank/DDBJ whole genome shotgun (WGS) entry which is preliminary data.</text>
</comment>
<organism evidence="1 2">
    <name type="scientific">Streptacidiphilus monticola</name>
    <dbReference type="NCBI Taxonomy" id="2161674"/>
    <lineage>
        <taxon>Bacteria</taxon>
        <taxon>Bacillati</taxon>
        <taxon>Actinomycetota</taxon>
        <taxon>Actinomycetes</taxon>
        <taxon>Kitasatosporales</taxon>
        <taxon>Streptomycetaceae</taxon>
        <taxon>Streptacidiphilus</taxon>
    </lineage>
</organism>